<sequence>MEAMNPAISAAIKTQATRVKVELVSLADALGISRSSLYYRLDNKKAWDTKELDTIATTLKLANAWELIDLAKAEQRLSSVDAGQHPNQVGVAA</sequence>
<organism evidence="1 2">
    <name type="scientific">Bifidobacterium myosotis</name>
    <dbReference type="NCBI Taxonomy" id="1630166"/>
    <lineage>
        <taxon>Bacteria</taxon>
        <taxon>Bacillati</taxon>
        <taxon>Actinomycetota</taxon>
        <taxon>Actinomycetes</taxon>
        <taxon>Bifidobacteriales</taxon>
        <taxon>Bifidobacteriaceae</taxon>
        <taxon>Bifidobacterium</taxon>
    </lineage>
</organism>
<gene>
    <name evidence="1" type="ORF">EMO91_09045</name>
</gene>
<evidence type="ECO:0000313" key="2">
    <source>
        <dbReference type="Proteomes" id="UP000410049"/>
    </source>
</evidence>
<dbReference type="AlphaFoldDB" id="A0A5M9ZI57"/>
<evidence type="ECO:0008006" key="3">
    <source>
        <dbReference type="Google" id="ProtNLM"/>
    </source>
</evidence>
<dbReference type="RefSeq" id="WP_150379657.1">
    <property type="nucleotide sequence ID" value="NZ_RZUH01000007.1"/>
</dbReference>
<dbReference type="EMBL" id="RZUH01000007">
    <property type="protein sequence ID" value="KAA8827188.1"/>
    <property type="molecule type" value="Genomic_DNA"/>
</dbReference>
<name>A0A5M9ZI57_9BIFI</name>
<comment type="caution">
    <text evidence="1">The sequence shown here is derived from an EMBL/GenBank/DDBJ whole genome shotgun (WGS) entry which is preliminary data.</text>
</comment>
<reference evidence="1 2" key="1">
    <citation type="journal article" date="2019" name="Syst. Appl. Microbiol.">
        <title>Characterization of Bifidobacterium species in feaces of the Egyptian fruit bat: Description of B. vespertilionis sp. nov. and B. rousetti sp. nov.</title>
        <authorList>
            <person name="Modesto M."/>
            <person name="Satti M."/>
            <person name="Watanabe K."/>
            <person name="Puglisi E."/>
            <person name="Morelli L."/>
            <person name="Huang C.-H."/>
            <person name="Liou J.-S."/>
            <person name="Miyashita M."/>
            <person name="Tamura T."/>
            <person name="Saito S."/>
            <person name="Mori K."/>
            <person name="Huang L."/>
            <person name="Sciavilla P."/>
            <person name="Sandri C."/>
            <person name="Spiezio C."/>
            <person name="Vitali F."/>
            <person name="Cavalieri D."/>
            <person name="Perpetuini G."/>
            <person name="Tofalo R."/>
            <person name="Bonetti A."/>
            <person name="Arita M."/>
            <person name="Mattarelli P."/>
        </authorList>
    </citation>
    <scope>NUCLEOTIDE SEQUENCE [LARGE SCALE GENOMIC DNA]</scope>
    <source>
        <strain evidence="1 2">RST17</strain>
    </source>
</reference>
<dbReference type="Proteomes" id="UP000410049">
    <property type="component" value="Unassembled WGS sequence"/>
</dbReference>
<evidence type="ECO:0000313" key="1">
    <source>
        <dbReference type="EMBL" id="KAA8827188.1"/>
    </source>
</evidence>
<accession>A0A5M9ZI57</accession>
<proteinExistence type="predicted"/>
<protein>
    <recommendedName>
        <fullName evidence="3">XRE family transcriptional regulator</fullName>
    </recommendedName>
</protein>